<gene>
    <name evidence="1" type="ORF">GCM10017577_17010</name>
</gene>
<proteinExistence type="predicted"/>
<dbReference type="RefSeq" id="WP_231498070.1">
    <property type="nucleotide sequence ID" value="NZ_BAAAUZ010000002.1"/>
</dbReference>
<protein>
    <submittedName>
        <fullName evidence="1">Uncharacterized protein</fullName>
    </submittedName>
</protein>
<keyword evidence="2" id="KW-1185">Reference proteome</keyword>
<comment type="caution">
    <text evidence="1">The sequence shown here is derived from an EMBL/GenBank/DDBJ whole genome shotgun (WGS) entry which is preliminary data.</text>
</comment>
<dbReference type="Proteomes" id="UP001143463">
    <property type="component" value="Unassembled WGS sequence"/>
</dbReference>
<reference evidence="1" key="2">
    <citation type="submission" date="2023-01" db="EMBL/GenBank/DDBJ databases">
        <authorList>
            <person name="Sun Q."/>
            <person name="Evtushenko L."/>
        </authorList>
    </citation>
    <scope>NUCLEOTIDE SEQUENCE</scope>
    <source>
        <strain evidence="1">VKM Ac-1069</strain>
    </source>
</reference>
<dbReference type="AlphaFoldDB" id="A0A9W6KYX1"/>
<sequence>MGSGQALKAHATGPALAELTAAVEGRLAKPLEVVRLAPIPAGDEALGAV</sequence>
<dbReference type="EMBL" id="BSFQ01000005">
    <property type="protein sequence ID" value="GLL10561.1"/>
    <property type="molecule type" value="Genomic_DNA"/>
</dbReference>
<name>A0A9W6KYX1_9PSEU</name>
<evidence type="ECO:0000313" key="1">
    <source>
        <dbReference type="EMBL" id="GLL10561.1"/>
    </source>
</evidence>
<accession>A0A9W6KYX1</accession>
<reference evidence="1" key="1">
    <citation type="journal article" date="2014" name="Int. J. Syst. Evol. Microbiol.">
        <title>Complete genome sequence of Corynebacterium casei LMG S-19264T (=DSM 44701T), isolated from a smear-ripened cheese.</title>
        <authorList>
            <consortium name="US DOE Joint Genome Institute (JGI-PGF)"/>
            <person name="Walter F."/>
            <person name="Albersmeier A."/>
            <person name="Kalinowski J."/>
            <person name="Ruckert C."/>
        </authorList>
    </citation>
    <scope>NUCLEOTIDE SEQUENCE</scope>
    <source>
        <strain evidence="1">VKM Ac-1069</strain>
    </source>
</reference>
<evidence type="ECO:0000313" key="2">
    <source>
        <dbReference type="Proteomes" id="UP001143463"/>
    </source>
</evidence>
<organism evidence="1 2">
    <name type="scientific">Pseudonocardia halophobica</name>
    <dbReference type="NCBI Taxonomy" id="29401"/>
    <lineage>
        <taxon>Bacteria</taxon>
        <taxon>Bacillati</taxon>
        <taxon>Actinomycetota</taxon>
        <taxon>Actinomycetes</taxon>
        <taxon>Pseudonocardiales</taxon>
        <taxon>Pseudonocardiaceae</taxon>
        <taxon>Pseudonocardia</taxon>
    </lineage>
</organism>